<dbReference type="Proteomes" id="UP001174694">
    <property type="component" value="Unassembled WGS sequence"/>
</dbReference>
<dbReference type="GO" id="GO:0005886">
    <property type="term" value="C:plasma membrane"/>
    <property type="evidence" value="ECO:0007669"/>
    <property type="project" value="UniProtKB-SubCell"/>
</dbReference>
<evidence type="ECO:0000256" key="9">
    <source>
        <dbReference type="SAM" id="Phobius"/>
    </source>
</evidence>
<feature type="transmembrane region" description="Helical" evidence="9">
    <location>
        <begin position="391"/>
        <end position="410"/>
    </location>
</feature>
<dbReference type="InterPro" id="IPR011701">
    <property type="entry name" value="MFS"/>
</dbReference>
<keyword evidence="6 9" id="KW-1133">Transmembrane helix</keyword>
<feature type="transmembrane region" description="Helical" evidence="9">
    <location>
        <begin position="56"/>
        <end position="82"/>
    </location>
</feature>
<comment type="caution">
    <text evidence="11">The sequence shown here is derived from an EMBL/GenBank/DDBJ whole genome shotgun (WGS) entry which is preliminary data.</text>
</comment>
<name>A0AA38RJI8_9PEZI</name>
<gene>
    <name evidence="11" type="ORF">NKR23_g4230</name>
</gene>
<feature type="transmembrane region" description="Helical" evidence="9">
    <location>
        <begin position="212"/>
        <end position="231"/>
    </location>
</feature>
<sequence>MSEKEQQPPFPPERAEDAASSRRSGTPSVDQETILVEFGPQDDSDPHQWKRGRRTFIVFTATLACINSTMGSALSANLIPYLQTAFNVPPGPQTILPASLYLVGFVFGPLVFAPLSESYGRKRVLVTGYILFLIFTMACALSPNWVAFLIFRFLAGTSASPPMSVMGGVIADVFDDRVTRGRALMFWSAATLIGPLVAPIISGFTGRYGWRWTFWAGLIIGGVSSIAVFLLPETLASRILWLKAAKLNKMNNCQRFVGPADAHRGSVLRFMKTTLSRPLHLLVSEMILSLTCLYTAFVYSVFYMLLEIFPAIFEGIYGFSRGLTGVAFTMIGVGTFLACLVHVWYDGVGPRMSAKYPRKHAEFLRLPIACAGGPAFVVALLWLGWASRSGIPWIVPLLATIPYGFAYQMIFMAMINYVADAYGIYSASALAAMGTTRSVAGALIPLAVDDMLDSLGIAWACTLLAAISAVLSVVPLGFIIWGEDIRRASKFSSKLQDQRDLALTRSLSVV</sequence>
<feature type="transmembrane region" description="Helical" evidence="9">
    <location>
        <begin position="124"/>
        <end position="143"/>
    </location>
</feature>
<feature type="transmembrane region" description="Helical" evidence="9">
    <location>
        <begin position="94"/>
        <end position="112"/>
    </location>
</feature>
<evidence type="ECO:0000313" key="12">
    <source>
        <dbReference type="Proteomes" id="UP001174694"/>
    </source>
</evidence>
<evidence type="ECO:0000256" key="8">
    <source>
        <dbReference type="SAM" id="MobiDB-lite"/>
    </source>
</evidence>
<dbReference type="FunFam" id="1.20.1250.20:FF:000082">
    <property type="entry name" value="MFS multidrug transporter, putative"/>
    <property type="match status" value="1"/>
</dbReference>
<evidence type="ECO:0000256" key="2">
    <source>
        <dbReference type="ARBA" id="ARBA00004236"/>
    </source>
</evidence>
<dbReference type="PANTHER" id="PTHR23502">
    <property type="entry name" value="MAJOR FACILITATOR SUPERFAMILY"/>
    <property type="match status" value="1"/>
</dbReference>
<dbReference type="InterPro" id="IPR020846">
    <property type="entry name" value="MFS_dom"/>
</dbReference>
<organism evidence="11 12">
    <name type="scientific">Pleurostoma richardsiae</name>
    <dbReference type="NCBI Taxonomy" id="41990"/>
    <lineage>
        <taxon>Eukaryota</taxon>
        <taxon>Fungi</taxon>
        <taxon>Dikarya</taxon>
        <taxon>Ascomycota</taxon>
        <taxon>Pezizomycotina</taxon>
        <taxon>Sordariomycetes</taxon>
        <taxon>Sordariomycetidae</taxon>
        <taxon>Calosphaeriales</taxon>
        <taxon>Pleurostomataceae</taxon>
        <taxon>Pleurostoma</taxon>
    </lineage>
</organism>
<accession>A0AA38RJI8</accession>
<dbReference type="InterPro" id="IPR036259">
    <property type="entry name" value="MFS_trans_sf"/>
</dbReference>
<evidence type="ECO:0000256" key="4">
    <source>
        <dbReference type="ARBA" id="ARBA00022475"/>
    </source>
</evidence>
<evidence type="ECO:0000259" key="10">
    <source>
        <dbReference type="PROSITE" id="PS50850"/>
    </source>
</evidence>
<dbReference type="Pfam" id="PF07690">
    <property type="entry name" value="MFS_1"/>
    <property type="match status" value="1"/>
</dbReference>
<dbReference type="Gene3D" id="1.20.1250.20">
    <property type="entry name" value="MFS general substrate transporter like domains"/>
    <property type="match status" value="1"/>
</dbReference>
<dbReference type="CDD" id="cd17323">
    <property type="entry name" value="MFS_Tpo1_MDR_like"/>
    <property type="match status" value="1"/>
</dbReference>
<comment type="subcellular location">
    <subcellularLocation>
        <location evidence="2">Cell membrane</location>
    </subcellularLocation>
    <subcellularLocation>
        <location evidence="1">Membrane</location>
        <topology evidence="1">Multi-pass membrane protein</topology>
    </subcellularLocation>
</comment>
<feature type="transmembrane region" description="Helical" evidence="9">
    <location>
        <begin position="183"/>
        <end position="206"/>
    </location>
</feature>
<feature type="transmembrane region" description="Helical" evidence="9">
    <location>
        <begin position="366"/>
        <end position="385"/>
    </location>
</feature>
<keyword evidence="5 9" id="KW-0812">Transmembrane</keyword>
<feature type="transmembrane region" description="Helical" evidence="9">
    <location>
        <begin position="456"/>
        <end position="481"/>
    </location>
</feature>
<keyword evidence="12" id="KW-1185">Reference proteome</keyword>
<evidence type="ECO:0000256" key="6">
    <source>
        <dbReference type="ARBA" id="ARBA00022989"/>
    </source>
</evidence>
<evidence type="ECO:0000256" key="7">
    <source>
        <dbReference type="ARBA" id="ARBA00023136"/>
    </source>
</evidence>
<evidence type="ECO:0000313" key="11">
    <source>
        <dbReference type="EMBL" id="KAJ9149466.1"/>
    </source>
</evidence>
<feature type="compositionally biased region" description="Polar residues" evidence="8">
    <location>
        <begin position="21"/>
        <end position="31"/>
    </location>
</feature>
<dbReference type="GO" id="GO:0022857">
    <property type="term" value="F:transmembrane transporter activity"/>
    <property type="evidence" value="ECO:0007669"/>
    <property type="project" value="InterPro"/>
</dbReference>
<reference evidence="11" key="1">
    <citation type="submission" date="2022-07" db="EMBL/GenBank/DDBJ databases">
        <title>Fungi with potential for degradation of polypropylene.</title>
        <authorList>
            <person name="Gostincar C."/>
        </authorList>
    </citation>
    <scope>NUCLEOTIDE SEQUENCE</scope>
    <source>
        <strain evidence="11">EXF-13308</strain>
    </source>
</reference>
<feature type="transmembrane region" description="Helical" evidence="9">
    <location>
        <begin position="326"/>
        <end position="345"/>
    </location>
</feature>
<dbReference type="EMBL" id="JANBVO010000010">
    <property type="protein sequence ID" value="KAJ9149466.1"/>
    <property type="molecule type" value="Genomic_DNA"/>
</dbReference>
<comment type="similarity">
    <text evidence="3">Belongs to the major facilitator superfamily.</text>
</comment>
<evidence type="ECO:0000256" key="3">
    <source>
        <dbReference type="ARBA" id="ARBA00008335"/>
    </source>
</evidence>
<feature type="domain" description="Major facilitator superfamily (MFS) profile" evidence="10">
    <location>
        <begin position="57"/>
        <end position="484"/>
    </location>
</feature>
<feature type="region of interest" description="Disordered" evidence="8">
    <location>
        <begin position="1"/>
        <end position="47"/>
    </location>
</feature>
<keyword evidence="4" id="KW-1003">Cell membrane</keyword>
<dbReference type="PROSITE" id="PS50850">
    <property type="entry name" value="MFS"/>
    <property type="match status" value="1"/>
</dbReference>
<dbReference type="SUPFAM" id="SSF103473">
    <property type="entry name" value="MFS general substrate transporter"/>
    <property type="match status" value="1"/>
</dbReference>
<dbReference type="PANTHER" id="PTHR23502:SF74">
    <property type="entry name" value="MAJOR FACILITATOR SUPERFAMILY (MFS) PROFILE DOMAIN-CONTAINING PROTEIN"/>
    <property type="match status" value="1"/>
</dbReference>
<feature type="transmembrane region" description="Helical" evidence="9">
    <location>
        <begin position="279"/>
        <end position="306"/>
    </location>
</feature>
<dbReference type="AlphaFoldDB" id="A0AA38RJI8"/>
<evidence type="ECO:0000256" key="1">
    <source>
        <dbReference type="ARBA" id="ARBA00004141"/>
    </source>
</evidence>
<evidence type="ECO:0000256" key="5">
    <source>
        <dbReference type="ARBA" id="ARBA00022692"/>
    </source>
</evidence>
<keyword evidence="7 9" id="KW-0472">Membrane</keyword>
<proteinExistence type="inferred from homology"/>
<protein>
    <submittedName>
        <fullName evidence="11">MFS general substrate transporter</fullName>
    </submittedName>
</protein>